<dbReference type="EMBL" id="JABSTU010000005">
    <property type="protein sequence ID" value="KAH8031310.1"/>
    <property type="molecule type" value="Genomic_DNA"/>
</dbReference>
<accession>A0A9J6EAF8</accession>
<dbReference type="AlphaFoldDB" id="A0A9J6EAF8"/>
<dbReference type="InterPro" id="IPR032675">
    <property type="entry name" value="LRR_dom_sf"/>
</dbReference>
<evidence type="ECO:0000313" key="3">
    <source>
        <dbReference type="Proteomes" id="UP000821866"/>
    </source>
</evidence>
<dbReference type="Proteomes" id="UP000821866">
    <property type="component" value="Chromosome 3"/>
</dbReference>
<protein>
    <submittedName>
        <fullName evidence="2">Uncharacterized protein</fullName>
    </submittedName>
</protein>
<dbReference type="PANTHER" id="PTHR24111:SF0">
    <property type="entry name" value="LEUCINE-RICH REPEAT-CONTAINING PROTEIN"/>
    <property type="match status" value="1"/>
</dbReference>
<dbReference type="InterPro" id="IPR052201">
    <property type="entry name" value="LRR-containing_regulator"/>
</dbReference>
<dbReference type="SUPFAM" id="SSF52047">
    <property type="entry name" value="RNI-like"/>
    <property type="match status" value="1"/>
</dbReference>
<evidence type="ECO:0000313" key="2">
    <source>
        <dbReference type="EMBL" id="KAH8031310.1"/>
    </source>
</evidence>
<sequence length="629" mass="70329">MERGDGAPNSYVTDGNLSLLRLECNRSPKTPVCQLLRHLTPCNHLLYKIGFQLKEDAEDDLGDVRLTLIPRTLCSLHSHRKVFEHDYAVLIAIELLKFLCTQHRCLVSIELDDRVAEYDLSLVDALRNGVLGRRLHFRGRQNVLPAYVHAAVLKFLKSVADIGGEATSDKSCGHSAGNGPLSVNVPLTNGWAGITTIDVAELNLGEAEAALLVMLLMVNNTVTDLTVGTWIATYESEDSSVSFARYMVKPRSALRKLSLRFIGFSTEEALKKLVGAIAASRTLEDLSVDIVPCGSRGIDLFADVLLRNDTIRRLSVTLPTWWHQSMLHDNVHSDPSNSGRRMDWWVHALANNSTLLSLTMDLLGFQQQQLNDFFYVIAENRLIERVRVLHVPKGAYIESVCRTLRDRGLTERVTIVNYSLFPESLSRIHLCPELKAVNLHTQRFPVNLSEAFGVLSACAHINSLDVSFHNVPDDRAIFVAFAAYLSTSKNLREITIDLGTHSFGDGDGDVESIVIKSLFENHNFQKIDIRTFGFPYDDCKSFAEYVLHSHKLHDLALTTNCNHLFLQYLVPLIAGSYNLLRVCVPTDHNSCFGEHQNTVLDTARRNASFRHESCPVRAGRVGNVLRMCA</sequence>
<evidence type="ECO:0000256" key="1">
    <source>
        <dbReference type="ARBA" id="ARBA00022737"/>
    </source>
</evidence>
<dbReference type="VEuPathDB" id="VectorBase:LOC119179468"/>
<organism evidence="2 3">
    <name type="scientific">Rhipicephalus microplus</name>
    <name type="common">Cattle tick</name>
    <name type="synonym">Boophilus microplus</name>
    <dbReference type="NCBI Taxonomy" id="6941"/>
    <lineage>
        <taxon>Eukaryota</taxon>
        <taxon>Metazoa</taxon>
        <taxon>Ecdysozoa</taxon>
        <taxon>Arthropoda</taxon>
        <taxon>Chelicerata</taxon>
        <taxon>Arachnida</taxon>
        <taxon>Acari</taxon>
        <taxon>Parasitiformes</taxon>
        <taxon>Ixodida</taxon>
        <taxon>Ixodoidea</taxon>
        <taxon>Ixodidae</taxon>
        <taxon>Rhipicephalinae</taxon>
        <taxon>Rhipicephalus</taxon>
        <taxon>Boophilus</taxon>
    </lineage>
</organism>
<name>A0A9J6EAF8_RHIMP</name>
<reference evidence="2" key="1">
    <citation type="journal article" date="2020" name="Cell">
        <title>Large-Scale Comparative Analyses of Tick Genomes Elucidate Their Genetic Diversity and Vector Capacities.</title>
        <authorList>
            <consortium name="Tick Genome and Microbiome Consortium (TIGMIC)"/>
            <person name="Jia N."/>
            <person name="Wang J."/>
            <person name="Shi W."/>
            <person name="Du L."/>
            <person name="Sun Y."/>
            <person name="Zhan W."/>
            <person name="Jiang J.F."/>
            <person name="Wang Q."/>
            <person name="Zhang B."/>
            <person name="Ji P."/>
            <person name="Bell-Sakyi L."/>
            <person name="Cui X.M."/>
            <person name="Yuan T.T."/>
            <person name="Jiang B.G."/>
            <person name="Yang W.F."/>
            <person name="Lam T.T."/>
            <person name="Chang Q.C."/>
            <person name="Ding S.J."/>
            <person name="Wang X.J."/>
            <person name="Zhu J.G."/>
            <person name="Ruan X.D."/>
            <person name="Zhao L."/>
            <person name="Wei J.T."/>
            <person name="Ye R.Z."/>
            <person name="Que T.C."/>
            <person name="Du C.H."/>
            <person name="Zhou Y.H."/>
            <person name="Cheng J.X."/>
            <person name="Dai P.F."/>
            <person name="Guo W.B."/>
            <person name="Han X.H."/>
            <person name="Huang E.J."/>
            <person name="Li L.F."/>
            <person name="Wei W."/>
            <person name="Gao Y.C."/>
            <person name="Liu J.Z."/>
            <person name="Shao H.Z."/>
            <person name="Wang X."/>
            <person name="Wang C.C."/>
            <person name="Yang T.C."/>
            <person name="Huo Q.B."/>
            <person name="Li W."/>
            <person name="Chen H.Y."/>
            <person name="Chen S.E."/>
            <person name="Zhou L.G."/>
            <person name="Ni X.B."/>
            <person name="Tian J.H."/>
            <person name="Sheng Y."/>
            <person name="Liu T."/>
            <person name="Pan Y.S."/>
            <person name="Xia L.Y."/>
            <person name="Li J."/>
            <person name="Zhao F."/>
            <person name="Cao W.C."/>
        </authorList>
    </citation>
    <scope>NUCLEOTIDE SEQUENCE</scope>
    <source>
        <strain evidence="2">Rmic-2018</strain>
    </source>
</reference>
<reference evidence="2" key="2">
    <citation type="submission" date="2021-09" db="EMBL/GenBank/DDBJ databases">
        <authorList>
            <person name="Jia N."/>
            <person name="Wang J."/>
            <person name="Shi W."/>
            <person name="Du L."/>
            <person name="Sun Y."/>
            <person name="Zhan W."/>
            <person name="Jiang J."/>
            <person name="Wang Q."/>
            <person name="Zhang B."/>
            <person name="Ji P."/>
            <person name="Sakyi L.B."/>
            <person name="Cui X."/>
            <person name="Yuan T."/>
            <person name="Jiang B."/>
            <person name="Yang W."/>
            <person name="Lam T.T.-Y."/>
            <person name="Chang Q."/>
            <person name="Ding S."/>
            <person name="Wang X."/>
            <person name="Zhu J."/>
            <person name="Ruan X."/>
            <person name="Zhao L."/>
            <person name="Wei J."/>
            <person name="Que T."/>
            <person name="Du C."/>
            <person name="Cheng J."/>
            <person name="Dai P."/>
            <person name="Han X."/>
            <person name="Huang E."/>
            <person name="Gao Y."/>
            <person name="Liu J."/>
            <person name="Shao H."/>
            <person name="Ye R."/>
            <person name="Li L."/>
            <person name="Wei W."/>
            <person name="Wang X."/>
            <person name="Wang C."/>
            <person name="Huo Q."/>
            <person name="Li W."/>
            <person name="Guo W."/>
            <person name="Chen H."/>
            <person name="Chen S."/>
            <person name="Zhou L."/>
            <person name="Zhou L."/>
            <person name="Ni X."/>
            <person name="Tian J."/>
            <person name="Zhou Y."/>
            <person name="Sheng Y."/>
            <person name="Liu T."/>
            <person name="Pan Y."/>
            <person name="Xia L."/>
            <person name="Li J."/>
            <person name="Zhao F."/>
            <person name="Cao W."/>
        </authorList>
    </citation>
    <scope>NUCLEOTIDE SEQUENCE</scope>
    <source>
        <strain evidence="2">Rmic-2018</strain>
        <tissue evidence="2">Larvae</tissue>
    </source>
</reference>
<dbReference type="PANTHER" id="PTHR24111">
    <property type="entry name" value="LEUCINE-RICH REPEAT-CONTAINING PROTEIN 34"/>
    <property type="match status" value="1"/>
</dbReference>
<keyword evidence="3" id="KW-1185">Reference proteome</keyword>
<keyword evidence="1" id="KW-0677">Repeat</keyword>
<comment type="caution">
    <text evidence="2">The sequence shown here is derived from an EMBL/GenBank/DDBJ whole genome shotgun (WGS) entry which is preliminary data.</text>
</comment>
<proteinExistence type="predicted"/>
<dbReference type="Gene3D" id="3.80.10.10">
    <property type="entry name" value="Ribonuclease Inhibitor"/>
    <property type="match status" value="1"/>
</dbReference>
<gene>
    <name evidence="2" type="ORF">HPB51_015466</name>
</gene>